<dbReference type="InterPro" id="IPR052155">
    <property type="entry name" value="Biofilm_reg_signaling"/>
</dbReference>
<dbReference type="InterPro" id="IPR000160">
    <property type="entry name" value="GGDEF_dom"/>
</dbReference>
<evidence type="ECO:0000256" key="1">
    <source>
        <dbReference type="SAM" id="MobiDB-lite"/>
    </source>
</evidence>
<dbReference type="PANTHER" id="PTHR44757">
    <property type="entry name" value="DIGUANYLATE CYCLASE DGCP"/>
    <property type="match status" value="1"/>
</dbReference>
<evidence type="ECO:0000259" key="5">
    <source>
        <dbReference type="PROSITE" id="PS50883"/>
    </source>
</evidence>
<evidence type="ECO:0000259" key="6">
    <source>
        <dbReference type="PROSITE" id="PS50887"/>
    </source>
</evidence>
<keyword evidence="8" id="KW-1185">Reference proteome</keyword>
<evidence type="ECO:0008006" key="9">
    <source>
        <dbReference type="Google" id="ProtNLM"/>
    </source>
</evidence>
<dbReference type="PANTHER" id="PTHR44757:SF2">
    <property type="entry name" value="BIOFILM ARCHITECTURE MAINTENANCE PROTEIN MBAA"/>
    <property type="match status" value="1"/>
</dbReference>
<dbReference type="STRING" id="445710.ATSB10_04910"/>
<dbReference type="AlphaFoldDB" id="A0A161J225"/>
<dbReference type="SUPFAM" id="SSF55073">
    <property type="entry name" value="Nucleotide cyclase"/>
    <property type="match status" value="1"/>
</dbReference>
<dbReference type="PROSITE" id="PS50883">
    <property type="entry name" value="EAL"/>
    <property type="match status" value="1"/>
</dbReference>
<feature type="domain" description="PAC" evidence="4">
    <location>
        <begin position="416"/>
        <end position="468"/>
    </location>
</feature>
<dbReference type="Gene3D" id="3.30.70.270">
    <property type="match status" value="1"/>
</dbReference>
<dbReference type="OrthoDB" id="197861at2"/>
<feature type="transmembrane region" description="Helical" evidence="2">
    <location>
        <begin position="194"/>
        <end position="212"/>
    </location>
</feature>
<keyword evidence="2" id="KW-0812">Transmembrane</keyword>
<sequence length="912" mass="100882">MPLAYALALAIVLIMAMTWGVLQIQVTLAGFLNSESIWSKAQKQAVIDLGNYALSGSPDDLAQFQSHYDLLQSDRWGRDAIASGHYRKQDIDEVFRKGNIMPASKPGMIFMLRHFTGAPHLRASLDAWRSTDASIDELGRIAVQIQQLYAKGAPTADQIARIRQRINTLNAFMEPRTNLFSVEMVKGAIWAGQMLFWCVIGAFCLAAGLWLWMARRIVESIRGSEERYRLLFDSAGDAIVMVDRRSGRVLDANRTASAWTGCNERELVGRDFTSLFAHDPLDLDNGLPPVGSREGDIALTSLLGRGGEVRPVETRSSLARWGDTEVSQAIVRDVSDRVAMEHERRIAAKALGSIAEGVIIADADRRVVTVNAAHVEITGFTAQALQGVRFDETRCLADDRPLPDSVWRSIELGGNWRGEVKSRRRDGSTYPELLSISAIRDDSGQVLHYVAVFTNITTTKADQRRLEHLATHDLLTGLANRTEFERRCGDALELASRSRSCVAVLFIDLDAFKIVNDSYSHAIGDRLLARVAERITAELGPNDLAGRIGGDEFTALVTGLDTRDEAAHVASRLLAALAAPIPVDEYDIVLSASIGIASYPLDGETPSALITNADAAMYAAKSEERNAFRFYSPIMQADARKRLQLASELRQALANDEFRLVFQPSLDLRTGRVVAAEALLRWQHPKRGLVMPDNFIPMAESLGLIRRIDEWVLRAACAWIKQWEHERVAPIRIAVNVSASWFGHPAFIEGLQRALRDYQVDPKRLLLEITESAILRLGEGTHRTMYALHTMGVGVAIDDFGTGYSSLAYLKLPAVVCLKIDRTFITGIPRSADDVAIVEAILAMARSLRLYAIAEGIEDEEQHEFLLRAGCEEGQGYLYARPLEVPDLMRMLKSGGNQPPTRLRLVPPPRAG</sequence>
<proteinExistence type="predicted"/>
<evidence type="ECO:0000259" key="4">
    <source>
        <dbReference type="PROSITE" id="PS50113"/>
    </source>
</evidence>
<dbReference type="CDD" id="cd00130">
    <property type="entry name" value="PAS"/>
    <property type="match status" value="2"/>
</dbReference>
<dbReference type="InterPro" id="IPR001633">
    <property type="entry name" value="EAL_dom"/>
</dbReference>
<feature type="domain" description="EAL" evidence="5">
    <location>
        <begin position="642"/>
        <end position="896"/>
    </location>
</feature>
<evidence type="ECO:0000256" key="2">
    <source>
        <dbReference type="SAM" id="Phobius"/>
    </source>
</evidence>
<dbReference type="SUPFAM" id="SSF55785">
    <property type="entry name" value="PYP-like sensor domain (PAS domain)"/>
    <property type="match status" value="2"/>
</dbReference>
<feature type="domain" description="PAS" evidence="3">
    <location>
        <begin position="224"/>
        <end position="278"/>
    </location>
</feature>
<dbReference type="SUPFAM" id="SSF141868">
    <property type="entry name" value="EAL domain-like"/>
    <property type="match status" value="1"/>
</dbReference>
<dbReference type="SMART" id="SM00052">
    <property type="entry name" value="EAL"/>
    <property type="match status" value="1"/>
</dbReference>
<dbReference type="Pfam" id="PF13188">
    <property type="entry name" value="PAS_8"/>
    <property type="match status" value="1"/>
</dbReference>
<dbReference type="CDD" id="cd01949">
    <property type="entry name" value="GGDEF"/>
    <property type="match status" value="1"/>
</dbReference>
<dbReference type="PATRIC" id="fig|445710.3.peg.487"/>
<dbReference type="RefSeq" id="WP_063670255.1">
    <property type="nucleotide sequence ID" value="NZ_CP014841.1"/>
</dbReference>
<dbReference type="InterPro" id="IPR035919">
    <property type="entry name" value="EAL_sf"/>
</dbReference>
<dbReference type="InterPro" id="IPR029787">
    <property type="entry name" value="Nucleotide_cyclase"/>
</dbReference>
<dbReference type="Pfam" id="PF00563">
    <property type="entry name" value="EAL"/>
    <property type="match status" value="1"/>
</dbReference>
<dbReference type="Proteomes" id="UP000077255">
    <property type="component" value="Chromosome"/>
</dbReference>
<keyword evidence="2" id="KW-1133">Transmembrane helix</keyword>
<evidence type="ECO:0000313" key="8">
    <source>
        <dbReference type="Proteomes" id="UP000077255"/>
    </source>
</evidence>
<dbReference type="PROSITE" id="PS50112">
    <property type="entry name" value="PAS"/>
    <property type="match status" value="2"/>
</dbReference>
<dbReference type="InterPro" id="IPR035965">
    <property type="entry name" value="PAS-like_dom_sf"/>
</dbReference>
<dbReference type="SMART" id="SM00091">
    <property type="entry name" value="PAS"/>
    <property type="match status" value="2"/>
</dbReference>
<feature type="domain" description="PAS" evidence="3">
    <location>
        <begin position="343"/>
        <end position="387"/>
    </location>
</feature>
<dbReference type="EMBL" id="CP014841">
    <property type="protein sequence ID" value="AND67945.1"/>
    <property type="molecule type" value="Genomic_DNA"/>
</dbReference>
<gene>
    <name evidence="7" type="ORF">ATSB10_04910</name>
</gene>
<dbReference type="InterPro" id="IPR001610">
    <property type="entry name" value="PAC"/>
</dbReference>
<dbReference type="PROSITE" id="PS50887">
    <property type="entry name" value="GGDEF"/>
    <property type="match status" value="1"/>
</dbReference>
<accession>A0A161J225</accession>
<organism evidence="7 8">
    <name type="scientific">Dyella thiooxydans</name>
    <dbReference type="NCBI Taxonomy" id="445710"/>
    <lineage>
        <taxon>Bacteria</taxon>
        <taxon>Pseudomonadati</taxon>
        <taxon>Pseudomonadota</taxon>
        <taxon>Gammaproteobacteria</taxon>
        <taxon>Lysobacterales</taxon>
        <taxon>Rhodanobacteraceae</taxon>
        <taxon>Dyella</taxon>
    </lineage>
</organism>
<evidence type="ECO:0000313" key="7">
    <source>
        <dbReference type="EMBL" id="AND67945.1"/>
    </source>
</evidence>
<dbReference type="InterPro" id="IPR000700">
    <property type="entry name" value="PAS-assoc_C"/>
</dbReference>
<dbReference type="Pfam" id="PF13426">
    <property type="entry name" value="PAS_9"/>
    <property type="match status" value="1"/>
</dbReference>
<dbReference type="NCBIfam" id="TIGR00229">
    <property type="entry name" value="sensory_box"/>
    <property type="match status" value="2"/>
</dbReference>
<feature type="domain" description="GGDEF" evidence="6">
    <location>
        <begin position="500"/>
        <end position="633"/>
    </location>
</feature>
<dbReference type="PROSITE" id="PS50113">
    <property type="entry name" value="PAC"/>
    <property type="match status" value="1"/>
</dbReference>
<evidence type="ECO:0000259" key="3">
    <source>
        <dbReference type="PROSITE" id="PS50112"/>
    </source>
</evidence>
<name>A0A161J225_9GAMM</name>
<dbReference type="InterPro" id="IPR000014">
    <property type="entry name" value="PAS"/>
</dbReference>
<dbReference type="SMART" id="SM00267">
    <property type="entry name" value="GGDEF"/>
    <property type="match status" value="1"/>
</dbReference>
<dbReference type="SMART" id="SM00086">
    <property type="entry name" value="PAC"/>
    <property type="match status" value="2"/>
</dbReference>
<dbReference type="KEGG" id="dtx:ATSB10_04910"/>
<dbReference type="CDD" id="cd01948">
    <property type="entry name" value="EAL"/>
    <property type="match status" value="1"/>
</dbReference>
<reference evidence="7 8" key="1">
    <citation type="submission" date="2016-02" db="EMBL/GenBank/DDBJ databases">
        <title>Complete genome sequencing and analysis of ATSB10, Dyella thiooxydans isolated from rhizosphere soil of sunflower (Helianthus annuus L.).</title>
        <authorList>
            <person name="Lee Y."/>
            <person name="Hwangbo K."/>
            <person name="Chung H."/>
            <person name="Yoo J."/>
            <person name="Kim K.Y."/>
            <person name="Sa T.M."/>
            <person name="Um Y."/>
            <person name="Madhaiyan M."/>
        </authorList>
    </citation>
    <scope>NUCLEOTIDE SEQUENCE [LARGE SCALE GENOMIC DNA]</scope>
    <source>
        <strain evidence="7 8">ATSB10</strain>
    </source>
</reference>
<feature type="region of interest" description="Disordered" evidence="1">
    <location>
        <begin position="893"/>
        <end position="912"/>
    </location>
</feature>
<protein>
    <recommendedName>
        <fullName evidence="9">Diguanylate cyclase</fullName>
    </recommendedName>
</protein>
<keyword evidence="2" id="KW-0472">Membrane</keyword>
<dbReference type="Gene3D" id="3.30.450.20">
    <property type="entry name" value="PAS domain"/>
    <property type="match status" value="2"/>
</dbReference>
<dbReference type="Gene3D" id="3.20.20.450">
    <property type="entry name" value="EAL domain"/>
    <property type="match status" value="1"/>
</dbReference>
<dbReference type="InterPro" id="IPR043128">
    <property type="entry name" value="Rev_trsase/Diguanyl_cyclase"/>
</dbReference>
<dbReference type="NCBIfam" id="TIGR00254">
    <property type="entry name" value="GGDEF"/>
    <property type="match status" value="1"/>
</dbReference>
<dbReference type="Pfam" id="PF00990">
    <property type="entry name" value="GGDEF"/>
    <property type="match status" value="1"/>
</dbReference>